<accession>A0A9Q1CTT0</accession>
<organism evidence="1 2">
    <name type="scientific">Holothuria leucospilota</name>
    <name type="common">Black long sea cucumber</name>
    <name type="synonym">Mertensiothuria leucospilota</name>
    <dbReference type="NCBI Taxonomy" id="206669"/>
    <lineage>
        <taxon>Eukaryota</taxon>
        <taxon>Metazoa</taxon>
        <taxon>Echinodermata</taxon>
        <taxon>Eleutherozoa</taxon>
        <taxon>Echinozoa</taxon>
        <taxon>Holothuroidea</taxon>
        <taxon>Aspidochirotacea</taxon>
        <taxon>Aspidochirotida</taxon>
        <taxon>Holothuriidae</taxon>
        <taxon>Holothuria</taxon>
    </lineage>
</organism>
<keyword evidence="2" id="KW-1185">Reference proteome</keyword>
<dbReference type="EMBL" id="JAIZAY010000001">
    <property type="protein sequence ID" value="KAJ8050991.1"/>
    <property type="molecule type" value="Genomic_DNA"/>
</dbReference>
<reference evidence="1" key="1">
    <citation type="submission" date="2021-10" db="EMBL/GenBank/DDBJ databases">
        <title>Tropical sea cucumber genome reveals ecological adaptation and Cuvierian tubules defense mechanism.</title>
        <authorList>
            <person name="Chen T."/>
        </authorList>
    </citation>
    <scope>NUCLEOTIDE SEQUENCE</scope>
    <source>
        <strain evidence="1">Nanhai2018</strain>
        <tissue evidence="1">Muscle</tissue>
    </source>
</reference>
<gene>
    <name evidence="1" type="ORF">HOLleu_04392</name>
</gene>
<evidence type="ECO:0000313" key="1">
    <source>
        <dbReference type="EMBL" id="KAJ8050991.1"/>
    </source>
</evidence>
<dbReference type="AlphaFoldDB" id="A0A9Q1CTT0"/>
<protein>
    <submittedName>
        <fullName evidence="1">Uncharacterized protein</fullName>
    </submittedName>
</protein>
<sequence length="52" mass="5828">METSIRACVSTPAMRDISYPILSLLSSSVKESTGVGRNHFVWLYQKTREPPS</sequence>
<evidence type="ECO:0000313" key="2">
    <source>
        <dbReference type="Proteomes" id="UP001152320"/>
    </source>
</evidence>
<comment type="caution">
    <text evidence="1">The sequence shown here is derived from an EMBL/GenBank/DDBJ whole genome shotgun (WGS) entry which is preliminary data.</text>
</comment>
<dbReference type="Proteomes" id="UP001152320">
    <property type="component" value="Chromosome 1"/>
</dbReference>
<proteinExistence type="predicted"/>
<name>A0A9Q1CTT0_HOLLE</name>